<name>A0A0F7FE12_PAEDU</name>
<keyword evidence="1" id="KW-0472">Membrane</keyword>
<keyword evidence="1" id="KW-0812">Transmembrane</keyword>
<dbReference type="HOGENOM" id="CLU_128682_1_0_9"/>
<feature type="transmembrane region" description="Helical" evidence="1">
    <location>
        <begin position="15"/>
        <end position="33"/>
    </location>
</feature>
<protein>
    <recommendedName>
        <fullName evidence="4">DUF2628 domain-containing protein</fullName>
    </recommendedName>
</protein>
<evidence type="ECO:0000313" key="3">
    <source>
        <dbReference type="Proteomes" id="UP000034189"/>
    </source>
</evidence>
<accession>A0A0F7FE12</accession>
<proteinExistence type="predicted"/>
<reference evidence="2 3" key="1">
    <citation type="submission" date="2015-03" db="EMBL/GenBank/DDBJ databases">
        <authorList>
            <person name="Abdul Halim M."/>
        </authorList>
    </citation>
    <scope>NUCLEOTIDE SEQUENCE [LARGE SCALE GENOMIC DNA]</scope>
    <source>
        <strain evidence="2 3">ATCC 35681</strain>
    </source>
</reference>
<feature type="transmembrane region" description="Helical" evidence="1">
    <location>
        <begin position="39"/>
        <end position="70"/>
    </location>
</feature>
<keyword evidence="1" id="KW-1133">Transmembrane helix</keyword>
<sequence>MKVVLKNPGGLTKEVKVGFSWTTFFFGFLPALFRGDLKWAIILLIIESVMGSFTLGVGAVVTGIVFSFVYNKIYIKELIEKGYRPADDHSRAVLESRKILSRAA</sequence>
<evidence type="ECO:0000256" key="1">
    <source>
        <dbReference type="SAM" id="Phobius"/>
    </source>
</evidence>
<dbReference type="OrthoDB" id="5233at2"/>
<gene>
    <name evidence="2" type="ORF">VK70_21370</name>
</gene>
<dbReference type="EMBL" id="CP011114">
    <property type="protein sequence ID" value="AKG36750.1"/>
    <property type="molecule type" value="Genomic_DNA"/>
</dbReference>
<dbReference type="AlphaFoldDB" id="A0A0F7FE12"/>
<dbReference type="PATRIC" id="fig|1333534.5.peg.4689"/>
<dbReference type="Proteomes" id="UP000034189">
    <property type="component" value="Chromosome"/>
</dbReference>
<reference evidence="2 3" key="2">
    <citation type="journal article" date="2016" name="Genome Announc.">
        <title>Genome Sequence of a Gram-Positive Diazotroph, Paenibacillus durus Type Strain ATCC 35681.</title>
        <authorList>
            <person name="Halim M.A."/>
            <person name="Rahman A.Y."/>
            <person name="Sim K.S."/>
            <person name="Yam H.C."/>
            <person name="Rahim A.A."/>
            <person name="Ghazali A.H."/>
            <person name="Najimudin N."/>
        </authorList>
    </citation>
    <scope>NUCLEOTIDE SEQUENCE [LARGE SCALE GENOMIC DNA]</scope>
    <source>
        <strain evidence="2 3">ATCC 35681</strain>
    </source>
</reference>
<organism evidence="2 3">
    <name type="scientific">Paenibacillus durus ATCC 35681</name>
    <dbReference type="NCBI Taxonomy" id="1333534"/>
    <lineage>
        <taxon>Bacteria</taxon>
        <taxon>Bacillati</taxon>
        <taxon>Bacillota</taxon>
        <taxon>Bacilli</taxon>
        <taxon>Bacillales</taxon>
        <taxon>Paenibacillaceae</taxon>
        <taxon>Paenibacillus</taxon>
    </lineage>
</organism>
<dbReference type="RefSeq" id="WP_025697443.1">
    <property type="nucleotide sequence ID" value="NZ_ASQQ01000514.1"/>
</dbReference>
<evidence type="ECO:0008006" key="4">
    <source>
        <dbReference type="Google" id="ProtNLM"/>
    </source>
</evidence>
<evidence type="ECO:0000313" key="2">
    <source>
        <dbReference type="EMBL" id="AKG36750.1"/>
    </source>
</evidence>